<dbReference type="GO" id="GO:0008360">
    <property type="term" value="P:regulation of cell shape"/>
    <property type="evidence" value="ECO:0007669"/>
    <property type="project" value="UniProtKB-KW"/>
</dbReference>
<feature type="domain" description="Penicillin-binding protein transpeptidase" evidence="17">
    <location>
        <begin position="354"/>
        <end position="621"/>
    </location>
</feature>
<dbReference type="Pfam" id="PF00912">
    <property type="entry name" value="Transgly"/>
    <property type="match status" value="1"/>
</dbReference>
<accession>V9WBM1</accession>
<evidence type="ECO:0000256" key="12">
    <source>
        <dbReference type="ARBA" id="ARBA00023136"/>
    </source>
</evidence>
<dbReference type="EMBL" id="CP003355">
    <property type="protein sequence ID" value="AHD07593.1"/>
    <property type="molecule type" value="Genomic_DNA"/>
</dbReference>
<dbReference type="GO" id="GO:0009252">
    <property type="term" value="P:peptidoglycan biosynthetic process"/>
    <property type="evidence" value="ECO:0007669"/>
    <property type="project" value="UniProtKB-KW"/>
</dbReference>
<evidence type="ECO:0000256" key="4">
    <source>
        <dbReference type="ARBA" id="ARBA00022475"/>
    </source>
</evidence>
<dbReference type="InterPro" id="IPR050396">
    <property type="entry name" value="Glycosyltr_51/Transpeptidase"/>
</dbReference>
<dbReference type="PANTHER" id="PTHR32282">
    <property type="entry name" value="BINDING PROTEIN TRANSPEPTIDASE, PUTATIVE-RELATED"/>
    <property type="match status" value="1"/>
</dbReference>
<dbReference type="InterPro" id="IPR036950">
    <property type="entry name" value="PBP_transglycosylase"/>
</dbReference>
<keyword evidence="12" id="KW-0472">Membrane</keyword>
<evidence type="ECO:0000256" key="16">
    <source>
        <dbReference type="ARBA" id="ARBA00049902"/>
    </source>
</evidence>
<keyword evidence="7" id="KW-0328">Glycosyltransferase</keyword>
<keyword evidence="11" id="KW-0573">Peptidoglycan synthesis</keyword>
<comment type="catalytic activity">
    <reaction evidence="15">
        <text>Preferential cleavage: (Ac)2-L-Lys-D-Ala-|-D-Ala. Also transpeptidation of peptidyl-alanyl moieties that are N-acyl substituents of D-alanine.</text>
        <dbReference type="EC" id="3.4.16.4"/>
    </reaction>
</comment>
<evidence type="ECO:0000256" key="13">
    <source>
        <dbReference type="ARBA" id="ARBA00023268"/>
    </source>
</evidence>
<evidence type="ECO:0000256" key="11">
    <source>
        <dbReference type="ARBA" id="ARBA00022984"/>
    </source>
</evidence>
<evidence type="ECO:0000313" key="20">
    <source>
        <dbReference type="Proteomes" id="UP000029431"/>
    </source>
</evidence>
<dbReference type="GO" id="GO:0008955">
    <property type="term" value="F:peptidoglycan glycosyltransferase activity"/>
    <property type="evidence" value="ECO:0007669"/>
    <property type="project" value="UniProtKB-EC"/>
</dbReference>
<comment type="subcellular location">
    <subcellularLocation>
        <location evidence="1">Cell membrane</location>
    </subcellularLocation>
</comment>
<evidence type="ECO:0000259" key="18">
    <source>
        <dbReference type="Pfam" id="PF00912"/>
    </source>
</evidence>
<dbReference type="InterPro" id="IPR001460">
    <property type="entry name" value="PCN-bd_Tpept"/>
</dbReference>
<dbReference type="InterPro" id="IPR001264">
    <property type="entry name" value="Glyco_trans_51"/>
</dbReference>
<keyword evidence="8" id="KW-0808">Transferase</keyword>
<evidence type="ECO:0000256" key="3">
    <source>
        <dbReference type="ARBA" id="ARBA00007739"/>
    </source>
</evidence>
<dbReference type="AlphaFoldDB" id="V9WBM1"/>
<dbReference type="PATRIC" id="fig|697284.3.peg.3676"/>
<reference evidence="19 20" key="1">
    <citation type="journal article" date="2014" name="PLoS ONE">
        <title>How to Kill the Honey Bee Larva: Genomic Potential and Virulence Mechanisms of Paenibacillus larvae.</title>
        <authorList>
            <person name="Djukic M."/>
            <person name="Brzuszkiewicz E."/>
            <person name="Funfhaus A."/>
            <person name="Voss J."/>
            <person name="Gollnow K."/>
            <person name="Poppinga L."/>
            <person name="Liesegang H."/>
            <person name="Garcia-Gonzalez E."/>
            <person name="Genersch E."/>
            <person name="Daniel R."/>
        </authorList>
    </citation>
    <scope>NUCLEOTIDE SEQUENCE [LARGE SCALE GENOMIC DNA]</scope>
    <source>
        <strain evidence="19 20">DSM 25430</strain>
    </source>
</reference>
<keyword evidence="13" id="KW-0511">Multifunctional enzyme</keyword>
<dbReference type="GO" id="GO:0009002">
    <property type="term" value="F:serine-type D-Ala-D-Ala carboxypeptidase activity"/>
    <property type="evidence" value="ECO:0007669"/>
    <property type="project" value="UniProtKB-EC"/>
</dbReference>
<dbReference type="GO" id="GO:0071555">
    <property type="term" value="P:cell wall organization"/>
    <property type="evidence" value="ECO:0007669"/>
    <property type="project" value="UniProtKB-KW"/>
</dbReference>
<comment type="similarity">
    <text evidence="3">In the N-terminal section; belongs to the glycosyltransferase 51 family.</text>
</comment>
<dbReference type="GO" id="GO:0006508">
    <property type="term" value="P:proteolysis"/>
    <property type="evidence" value="ECO:0007669"/>
    <property type="project" value="UniProtKB-KW"/>
</dbReference>
<dbReference type="PANTHER" id="PTHR32282:SF11">
    <property type="entry name" value="PENICILLIN-BINDING PROTEIN 1B"/>
    <property type="match status" value="1"/>
</dbReference>
<evidence type="ECO:0000259" key="17">
    <source>
        <dbReference type="Pfam" id="PF00905"/>
    </source>
</evidence>
<gene>
    <name evidence="19" type="primary">pbpG</name>
    <name evidence="19" type="ORF">ERIC2_c39080</name>
</gene>
<dbReference type="Pfam" id="PF00905">
    <property type="entry name" value="Transpeptidase"/>
    <property type="match status" value="1"/>
</dbReference>
<keyword evidence="4" id="KW-1003">Cell membrane</keyword>
<evidence type="ECO:0000256" key="10">
    <source>
        <dbReference type="ARBA" id="ARBA00022960"/>
    </source>
</evidence>
<dbReference type="InterPro" id="IPR012338">
    <property type="entry name" value="Beta-lactam/transpept-like"/>
</dbReference>
<dbReference type="NCBIfam" id="TIGR02074">
    <property type="entry name" value="PBP_1a_fam"/>
    <property type="match status" value="1"/>
</dbReference>
<dbReference type="HOGENOM" id="CLU_006354_2_7_9"/>
<evidence type="ECO:0000256" key="7">
    <source>
        <dbReference type="ARBA" id="ARBA00022676"/>
    </source>
</evidence>
<dbReference type="FunFam" id="1.10.3810.10:FF:000001">
    <property type="entry name" value="Penicillin-binding protein 1A"/>
    <property type="match status" value="1"/>
</dbReference>
<dbReference type="SUPFAM" id="SSF53955">
    <property type="entry name" value="Lysozyme-like"/>
    <property type="match status" value="1"/>
</dbReference>
<dbReference type="GO" id="GO:0008658">
    <property type="term" value="F:penicillin binding"/>
    <property type="evidence" value="ECO:0007669"/>
    <property type="project" value="InterPro"/>
</dbReference>
<feature type="domain" description="Glycosyl transferase family 51" evidence="18">
    <location>
        <begin position="89"/>
        <end position="264"/>
    </location>
</feature>
<evidence type="ECO:0000256" key="5">
    <source>
        <dbReference type="ARBA" id="ARBA00022645"/>
    </source>
</evidence>
<dbReference type="GO" id="GO:0030288">
    <property type="term" value="C:outer membrane-bounded periplasmic space"/>
    <property type="evidence" value="ECO:0007669"/>
    <property type="project" value="TreeGrafter"/>
</dbReference>
<dbReference type="InterPro" id="IPR023346">
    <property type="entry name" value="Lysozyme-like_dom_sf"/>
</dbReference>
<dbReference type="KEGG" id="plv:ERIC2_c39080"/>
<keyword evidence="10" id="KW-0133">Cell shape</keyword>
<dbReference type="Gene3D" id="3.40.710.10">
    <property type="entry name" value="DD-peptidase/beta-lactamase superfamily"/>
    <property type="match status" value="1"/>
</dbReference>
<sequence length="701" mass="77847">MHGRSSLIFMERSVLMADPKQPNSSNMSRLGKHAKRARRASRLKRTLTFLFTCFILASLCAGALLFYLKVKDLPVTKVSQTSEMYDSKGNKVDTINSGQNRQVVPLKDISSYLANATLSIEDQHFYDHMGVDPKAIARAVIVNIKHMSKVQGGGTITQQLARNLYLSHEKTWTRKIKESVYAVQMELHMSKEEILEKYLNQIYYGHGAYGAEAAAQMYFGKHAKDLTLAESALLAGIPKGPKYYSPYADMKNATERQKVVLSTMVNTGSITQEEADKAKEEHISIRPQEENEANPAPYFRDYIKSIAMEKLDMPEEEFELGGFKIYTTLDTKAQKAAEDVIAKNLGKNGDLQTALVAIDPRTGYIKAMVGGRNYKENQFNRVFASTRQPGSSFKPFVYLTAIEQGISPATHYTSEPTTFKYDNGRQTYAPGNFNNQFFGSIDMREAVAHSDNIYAVHTILEVGPDKVINKARKMGITSDMKPLPSLALGTYPVSPFEMASAFSAIANQGVRMEPTAITKIEDMSGKVLYEAKPKSERIADPGPSYVLTQLMESVFEQGGTGSRVAKMIKRPVAGKTGTTDHDAWMVGFTPELATAVWVGYDKDRAINSVESHLASPIFAEFTEEVLESVPPKSFEVPDGVTIVQLDKESGLLSNSDCPNSHEQAFIAGTEPKQYCTNKSDKGKEGGGDSWWSQFKRWWNGN</sequence>
<evidence type="ECO:0000256" key="6">
    <source>
        <dbReference type="ARBA" id="ARBA00022670"/>
    </source>
</evidence>
<comment type="similarity">
    <text evidence="2">In the C-terminal section; belongs to the transpeptidase family.</text>
</comment>
<dbReference type="SUPFAM" id="SSF56601">
    <property type="entry name" value="beta-lactamase/transpeptidase-like"/>
    <property type="match status" value="1"/>
</dbReference>
<protein>
    <submittedName>
        <fullName evidence="19">Penicillin-binding protein 2D</fullName>
    </submittedName>
</protein>
<dbReference type="Proteomes" id="UP000029431">
    <property type="component" value="Chromosome"/>
</dbReference>
<keyword evidence="20" id="KW-1185">Reference proteome</keyword>
<evidence type="ECO:0000256" key="8">
    <source>
        <dbReference type="ARBA" id="ARBA00022679"/>
    </source>
</evidence>
<organism evidence="19 20">
    <name type="scientific">Paenibacillus larvae subsp. larvae DSM 25430</name>
    <dbReference type="NCBI Taxonomy" id="697284"/>
    <lineage>
        <taxon>Bacteria</taxon>
        <taxon>Bacillati</taxon>
        <taxon>Bacillota</taxon>
        <taxon>Bacilli</taxon>
        <taxon>Bacillales</taxon>
        <taxon>Paenibacillaceae</taxon>
        <taxon>Paenibacillus</taxon>
    </lineage>
</organism>
<keyword evidence="5" id="KW-0121">Carboxypeptidase</keyword>
<keyword evidence="9" id="KW-0378">Hydrolase</keyword>
<evidence type="ECO:0000256" key="14">
    <source>
        <dbReference type="ARBA" id="ARBA00023316"/>
    </source>
</evidence>
<comment type="catalytic activity">
    <reaction evidence="16">
        <text>[GlcNAc-(1-&gt;4)-Mur2Ac(oyl-L-Ala-gamma-D-Glu-L-Lys-D-Ala-D-Ala)](n)-di-trans,octa-cis-undecaprenyl diphosphate + beta-D-GlcNAc-(1-&gt;4)-Mur2Ac(oyl-L-Ala-gamma-D-Glu-L-Lys-D-Ala-D-Ala)-di-trans,octa-cis-undecaprenyl diphosphate = [GlcNAc-(1-&gt;4)-Mur2Ac(oyl-L-Ala-gamma-D-Glu-L-Lys-D-Ala-D-Ala)](n+1)-di-trans,octa-cis-undecaprenyl diphosphate + di-trans,octa-cis-undecaprenyl diphosphate + H(+)</text>
        <dbReference type="Rhea" id="RHEA:23708"/>
        <dbReference type="Rhea" id="RHEA-COMP:9602"/>
        <dbReference type="Rhea" id="RHEA-COMP:9603"/>
        <dbReference type="ChEBI" id="CHEBI:15378"/>
        <dbReference type="ChEBI" id="CHEBI:58405"/>
        <dbReference type="ChEBI" id="CHEBI:60033"/>
        <dbReference type="ChEBI" id="CHEBI:78435"/>
        <dbReference type="EC" id="2.4.99.28"/>
    </reaction>
</comment>
<evidence type="ECO:0000313" key="19">
    <source>
        <dbReference type="EMBL" id="AHD07593.1"/>
    </source>
</evidence>
<dbReference type="Gene3D" id="1.10.3810.10">
    <property type="entry name" value="Biosynthetic peptidoglycan transglycosylase-like"/>
    <property type="match status" value="1"/>
</dbReference>
<evidence type="ECO:0000256" key="2">
    <source>
        <dbReference type="ARBA" id="ARBA00007090"/>
    </source>
</evidence>
<proteinExistence type="inferred from homology"/>
<evidence type="ECO:0000256" key="9">
    <source>
        <dbReference type="ARBA" id="ARBA00022801"/>
    </source>
</evidence>
<name>V9WBM1_9BACL</name>
<keyword evidence="14" id="KW-0961">Cell wall biogenesis/degradation</keyword>
<dbReference type="GO" id="GO:0005886">
    <property type="term" value="C:plasma membrane"/>
    <property type="evidence" value="ECO:0007669"/>
    <property type="project" value="UniProtKB-SubCell"/>
</dbReference>
<evidence type="ECO:0000256" key="15">
    <source>
        <dbReference type="ARBA" id="ARBA00034000"/>
    </source>
</evidence>
<dbReference type="eggNOG" id="COG0744">
    <property type="taxonomic scope" value="Bacteria"/>
</dbReference>
<evidence type="ECO:0000256" key="1">
    <source>
        <dbReference type="ARBA" id="ARBA00004236"/>
    </source>
</evidence>
<keyword evidence="6" id="KW-0645">Protease</keyword>